<evidence type="ECO:0000256" key="1">
    <source>
        <dbReference type="ARBA" id="ARBA00004141"/>
    </source>
</evidence>
<feature type="domain" description="NPC1 middle luminal" evidence="6">
    <location>
        <begin position="244"/>
        <end position="441"/>
    </location>
</feature>
<organism evidence="7 8">
    <name type="scientific">Paramuricea clavata</name>
    <name type="common">Red gorgonian</name>
    <name type="synonym">Violescent sea-whip</name>
    <dbReference type="NCBI Taxonomy" id="317549"/>
    <lineage>
        <taxon>Eukaryota</taxon>
        <taxon>Metazoa</taxon>
        <taxon>Cnidaria</taxon>
        <taxon>Anthozoa</taxon>
        <taxon>Octocorallia</taxon>
        <taxon>Malacalcyonacea</taxon>
        <taxon>Plexauridae</taxon>
        <taxon>Paramuricea</taxon>
    </lineage>
</organism>
<name>A0A6S7KTX7_PARCT</name>
<dbReference type="InterPro" id="IPR053956">
    <property type="entry name" value="NPC1_MLD"/>
</dbReference>
<protein>
    <submittedName>
        <fullName evidence="7">Uncharacterized protein</fullName>
    </submittedName>
</protein>
<dbReference type="AlphaFoldDB" id="A0A6S7KTX7"/>
<gene>
    <name evidence="7" type="ORF">PACLA_8A054074</name>
</gene>
<proteinExistence type="predicted"/>
<sequence>MWYGQCGINPLTNKCMNCLYNGPAKPVDDPGSREILALLCPELLLSNSKVCCDHDQLVSLQSGIQSAQQMMSRCPGCWKNFRELYCHMACSPNNSMFIDPTKLSADNKSIIAIDYYVDEAFRAGLYNSCKNVVFPSSHQKIMNFMCGTSVEKCTPLKFLDFMGNPELNGVSPFLVNYPVIAKPCIKPMNATITLCNESVHDPFTNSTRTACDCQDCVESCKHPFPIKYLAAKVIFSLQPGSELNQRTCYKNFFSKDCVLTGTILRLGILQKVLKVQAHLMNMSLKSNTSSENITLADFCIKSSSNNNCMVMSVLQYWQNDEKKLNECISVLTREPCSSPYDFKTASWGDHLEKCTDDPYLTDDSTALHLSCISLYGDPVYPRQVLGGYERKKYRDASLLFVTFAIKKHPNETEIEKAKAWQEKFVEYVKNYDDKDLQLAYVPIDLPVRRLDKSIEY</sequence>
<dbReference type="PANTHER" id="PTHR45727">
    <property type="entry name" value="NPC INTRACELLULAR CHOLESTEROL TRANSPORTER 1"/>
    <property type="match status" value="1"/>
</dbReference>
<comment type="subcellular location">
    <subcellularLocation>
        <location evidence="1">Membrane</location>
        <topology evidence="1">Multi-pass membrane protein</topology>
    </subcellularLocation>
</comment>
<feature type="domain" description="Niemann-Pick C1 N-terminal" evidence="5">
    <location>
        <begin position="1"/>
        <end position="224"/>
    </location>
</feature>
<evidence type="ECO:0000256" key="3">
    <source>
        <dbReference type="ARBA" id="ARBA00022989"/>
    </source>
</evidence>
<dbReference type="GO" id="GO:0015918">
    <property type="term" value="P:sterol transport"/>
    <property type="evidence" value="ECO:0007669"/>
    <property type="project" value="TreeGrafter"/>
</dbReference>
<evidence type="ECO:0000313" key="7">
    <source>
        <dbReference type="EMBL" id="CAB4023819.1"/>
    </source>
</evidence>
<dbReference type="Proteomes" id="UP001152795">
    <property type="component" value="Unassembled WGS sequence"/>
</dbReference>
<dbReference type="GO" id="GO:0042632">
    <property type="term" value="P:cholesterol homeostasis"/>
    <property type="evidence" value="ECO:0007669"/>
    <property type="project" value="TreeGrafter"/>
</dbReference>
<evidence type="ECO:0000256" key="2">
    <source>
        <dbReference type="ARBA" id="ARBA00022692"/>
    </source>
</evidence>
<reference evidence="7" key="1">
    <citation type="submission" date="2020-04" db="EMBL/GenBank/DDBJ databases">
        <authorList>
            <person name="Alioto T."/>
            <person name="Alioto T."/>
            <person name="Gomez Garrido J."/>
        </authorList>
    </citation>
    <scope>NUCLEOTIDE SEQUENCE</scope>
    <source>
        <strain evidence="7">A484AB</strain>
    </source>
</reference>
<dbReference type="GO" id="GO:0005886">
    <property type="term" value="C:plasma membrane"/>
    <property type="evidence" value="ECO:0007669"/>
    <property type="project" value="TreeGrafter"/>
</dbReference>
<keyword evidence="2" id="KW-0812">Transmembrane</keyword>
<dbReference type="InterPro" id="IPR032190">
    <property type="entry name" value="NPC1_N"/>
</dbReference>
<dbReference type="EMBL" id="CACRXK020012700">
    <property type="protein sequence ID" value="CAB4023819.1"/>
    <property type="molecule type" value="Genomic_DNA"/>
</dbReference>
<evidence type="ECO:0000256" key="4">
    <source>
        <dbReference type="ARBA" id="ARBA00023136"/>
    </source>
</evidence>
<dbReference type="OrthoDB" id="6510177at2759"/>
<dbReference type="Pfam" id="PF16414">
    <property type="entry name" value="NPC1_N"/>
    <property type="match status" value="1"/>
</dbReference>
<comment type="caution">
    <text evidence="7">The sequence shown here is derived from an EMBL/GenBank/DDBJ whole genome shotgun (WGS) entry which is preliminary data.</text>
</comment>
<dbReference type="GO" id="GO:0015485">
    <property type="term" value="F:cholesterol binding"/>
    <property type="evidence" value="ECO:0007669"/>
    <property type="project" value="TreeGrafter"/>
</dbReference>
<keyword evidence="4" id="KW-0472">Membrane</keyword>
<keyword evidence="3" id="KW-1133">Transmembrane helix</keyword>
<dbReference type="Pfam" id="PF22314">
    <property type="entry name" value="NPC1_MLD"/>
    <property type="match status" value="1"/>
</dbReference>
<evidence type="ECO:0000259" key="5">
    <source>
        <dbReference type="Pfam" id="PF16414"/>
    </source>
</evidence>
<dbReference type="GO" id="GO:0030299">
    <property type="term" value="P:intestinal cholesterol absorption"/>
    <property type="evidence" value="ECO:0007669"/>
    <property type="project" value="TreeGrafter"/>
</dbReference>
<dbReference type="PANTHER" id="PTHR45727:SF2">
    <property type="entry name" value="NPC INTRACELLULAR CHOLESTEROL TRANSPORTER 1"/>
    <property type="match status" value="1"/>
</dbReference>
<keyword evidence="8" id="KW-1185">Reference proteome</keyword>
<accession>A0A6S7KTX7</accession>
<evidence type="ECO:0000259" key="6">
    <source>
        <dbReference type="Pfam" id="PF22314"/>
    </source>
</evidence>
<evidence type="ECO:0000313" key="8">
    <source>
        <dbReference type="Proteomes" id="UP001152795"/>
    </source>
</evidence>